<keyword evidence="3" id="KW-1185">Reference proteome</keyword>
<evidence type="ECO:0000313" key="3">
    <source>
        <dbReference type="Proteomes" id="UP001152607"/>
    </source>
</evidence>
<gene>
    <name evidence="2" type="ORF">PDIGIT_LOCUS4158</name>
</gene>
<evidence type="ECO:0000313" key="2">
    <source>
        <dbReference type="EMBL" id="CAI6329758.1"/>
    </source>
</evidence>
<protein>
    <submittedName>
        <fullName evidence="2">Uncharacterized protein</fullName>
    </submittedName>
</protein>
<proteinExistence type="predicted"/>
<dbReference type="EMBL" id="CAOQHR010000002">
    <property type="protein sequence ID" value="CAI6329758.1"/>
    <property type="molecule type" value="Genomic_DNA"/>
</dbReference>
<name>A0A9W4UA00_9PLEO</name>
<reference evidence="2" key="1">
    <citation type="submission" date="2023-01" db="EMBL/GenBank/DDBJ databases">
        <authorList>
            <person name="Van Ghelder C."/>
            <person name="Rancurel C."/>
        </authorList>
    </citation>
    <scope>NUCLEOTIDE SEQUENCE</scope>
    <source>
        <strain evidence="2">CNCM I-4278</strain>
    </source>
</reference>
<organism evidence="2 3">
    <name type="scientific">Periconia digitata</name>
    <dbReference type="NCBI Taxonomy" id="1303443"/>
    <lineage>
        <taxon>Eukaryota</taxon>
        <taxon>Fungi</taxon>
        <taxon>Dikarya</taxon>
        <taxon>Ascomycota</taxon>
        <taxon>Pezizomycotina</taxon>
        <taxon>Dothideomycetes</taxon>
        <taxon>Pleosporomycetidae</taxon>
        <taxon>Pleosporales</taxon>
        <taxon>Massarineae</taxon>
        <taxon>Periconiaceae</taxon>
        <taxon>Periconia</taxon>
    </lineage>
</organism>
<sequence length="124" mass="13398">MYPMLPPCITQHNHACHVPPRRVCTALSPGYPIRHHPGALLHVLYCTTTPHPLPRDDGNHDDDDDARLPSSTQLPALQSPSHAGTRPSPLLLTLPLLSLSCVCVCNGWAALALALANFRVFLGS</sequence>
<accession>A0A9W4UA00</accession>
<comment type="caution">
    <text evidence="2">The sequence shown here is derived from an EMBL/GenBank/DDBJ whole genome shotgun (WGS) entry which is preliminary data.</text>
</comment>
<feature type="region of interest" description="Disordered" evidence="1">
    <location>
        <begin position="52"/>
        <end position="84"/>
    </location>
</feature>
<evidence type="ECO:0000256" key="1">
    <source>
        <dbReference type="SAM" id="MobiDB-lite"/>
    </source>
</evidence>
<feature type="compositionally biased region" description="Polar residues" evidence="1">
    <location>
        <begin position="69"/>
        <end position="82"/>
    </location>
</feature>
<dbReference type="AlphaFoldDB" id="A0A9W4UA00"/>
<dbReference type="Proteomes" id="UP001152607">
    <property type="component" value="Unassembled WGS sequence"/>
</dbReference>